<comment type="caution">
    <text evidence="2">The sequence shown here is derived from an EMBL/GenBank/DDBJ whole genome shotgun (WGS) entry which is preliminary data.</text>
</comment>
<feature type="compositionally biased region" description="Polar residues" evidence="1">
    <location>
        <begin position="1"/>
        <end position="27"/>
    </location>
</feature>
<proteinExistence type="predicted"/>
<dbReference type="EMBL" id="SMMG02000012">
    <property type="protein sequence ID" value="KAA3454398.1"/>
    <property type="molecule type" value="Genomic_DNA"/>
</dbReference>
<evidence type="ECO:0000313" key="2">
    <source>
        <dbReference type="EMBL" id="KAA3454398.1"/>
    </source>
</evidence>
<accession>A0A5B6UAQ9</accession>
<feature type="region of interest" description="Disordered" evidence="1">
    <location>
        <begin position="1"/>
        <end position="39"/>
    </location>
</feature>
<reference evidence="3" key="1">
    <citation type="journal article" date="2019" name="Plant Biotechnol. J.">
        <title>Genome sequencing of the Australian wild diploid species Gossypium australe highlights disease resistance and delayed gland morphogenesis.</title>
        <authorList>
            <person name="Cai Y."/>
            <person name="Cai X."/>
            <person name="Wang Q."/>
            <person name="Wang P."/>
            <person name="Zhang Y."/>
            <person name="Cai C."/>
            <person name="Xu Y."/>
            <person name="Wang K."/>
            <person name="Zhou Z."/>
            <person name="Wang C."/>
            <person name="Geng S."/>
            <person name="Li B."/>
            <person name="Dong Q."/>
            <person name="Hou Y."/>
            <person name="Wang H."/>
            <person name="Ai P."/>
            <person name="Liu Z."/>
            <person name="Yi F."/>
            <person name="Sun M."/>
            <person name="An G."/>
            <person name="Cheng J."/>
            <person name="Zhang Y."/>
            <person name="Shi Q."/>
            <person name="Xie Y."/>
            <person name="Shi X."/>
            <person name="Chang Y."/>
            <person name="Huang F."/>
            <person name="Chen Y."/>
            <person name="Hong S."/>
            <person name="Mi L."/>
            <person name="Sun Q."/>
            <person name="Zhang L."/>
            <person name="Zhou B."/>
            <person name="Peng R."/>
            <person name="Zhang X."/>
            <person name="Liu F."/>
        </authorList>
    </citation>
    <scope>NUCLEOTIDE SEQUENCE [LARGE SCALE GENOMIC DNA]</scope>
    <source>
        <strain evidence="3">cv. PA1801</strain>
    </source>
</reference>
<keyword evidence="3" id="KW-1185">Reference proteome</keyword>
<dbReference type="OrthoDB" id="998869at2759"/>
<name>A0A5B6UAQ9_9ROSI</name>
<protein>
    <submittedName>
        <fullName evidence="2">Uncharacterized protein</fullName>
    </submittedName>
</protein>
<dbReference type="Proteomes" id="UP000325315">
    <property type="component" value="Unassembled WGS sequence"/>
</dbReference>
<gene>
    <name evidence="2" type="ORF">EPI10_017514</name>
</gene>
<organism evidence="2 3">
    <name type="scientific">Gossypium australe</name>
    <dbReference type="NCBI Taxonomy" id="47621"/>
    <lineage>
        <taxon>Eukaryota</taxon>
        <taxon>Viridiplantae</taxon>
        <taxon>Streptophyta</taxon>
        <taxon>Embryophyta</taxon>
        <taxon>Tracheophyta</taxon>
        <taxon>Spermatophyta</taxon>
        <taxon>Magnoliopsida</taxon>
        <taxon>eudicotyledons</taxon>
        <taxon>Gunneridae</taxon>
        <taxon>Pentapetalae</taxon>
        <taxon>rosids</taxon>
        <taxon>malvids</taxon>
        <taxon>Malvales</taxon>
        <taxon>Malvaceae</taxon>
        <taxon>Malvoideae</taxon>
        <taxon>Gossypium</taxon>
    </lineage>
</organism>
<evidence type="ECO:0000313" key="3">
    <source>
        <dbReference type="Proteomes" id="UP000325315"/>
    </source>
</evidence>
<evidence type="ECO:0000256" key="1">
    <source>
        <dbReference type="SAM" id="MobiDB-lite"/>
    </source>
</evidence>
<sequence length="82" mass="9000">MSSPSSNEPENLHWSTVQPELNPTPSNHSERPMCQPNMNKLEDYDMPALDEVFVIMAGEESPSCLAKPMVAVASVAQLSEQV</sequence>
<dbReference type="AlphaFoldDB" id="A0A5B6UAQ9"/>